<gene>
    <name evidence="1" type="ORF">PXEA_LOCUS24929</name>
</gene>
<accession>A0A3S5FFF7</accession>
<evidence type="ECO:0008006" key="3">
    <source>
        <dbReference type="Google" id="ProtNLM"/>
    </source>
</evidence>
<dbReference type="InterPro" id="IPR036179">
    <property type="entry name" value="Ig-like_dom_sf"/>
</dbReference>
<dbReference type="Gene3D" id="2.60.40.10">
    <property type="entry name" value="Immunoglobulins"/>
    <property type="match status" value="1"/>
</dbReference>
<dbReference type="OrthoDB" id="6154713at2759"/>
<dbReference type="InterPro" id="IPR013783">
    <property type="entry name" value="Ig-like_fold"/>
</dbReference>
<evidence type="ECO:0000313" key="1">
    <source>
        <dbReference type="EMBL" id="VEL31489.1"/>
    </source>
</evidence>
<dbReference type="EMBL" id="CAAALY010122955">
    <property type="protein sequence ID" value="VEL31489.1"/>
    <property type="molecule type" value="Genomic_DNA"/>
</dbReference>
<name>A0A3S5FFF7_9PLAT</name>
<organism evidence="1 2">
    <name type="scientific">Protopolystoma xenopodis</name>
    <dbReference type="NCBI Taxonomy" id="117903"/>
    <lineage>
        <taxon>Eukaryota</taxon>
        <taxon>Metazoa</taxon>
        <taxon>Spiralia</taxon>
        <taxon>Lophotrochozoa</taxon>
        <taxon>Platyhelminthes</taxon>
        <taxon>Monogenea</taxon>
        <taxon>Polyopisthocotylea</taxon>
        <taxon>Polystomatidea</taxon>
        <taxon>Polystomatidae</taxon>
        <taxon>Protopolystoma</taxon>
    </lineage>
</organism>
<sequence length="103" mass="11891">MEDTGKYACKCNETTTACFLAVDERKQLYHFNQKLPRTAEVQRGKDLTVECSVSDPRAKVEWFHKGEKIEVSLPEFGELIICHLRTISIRIYHNTGVVNLYID</sequence>
<dbReference type="AlphaFoldDB" id="A0A3S5FFF7"/>
<dbReference type="Proteomes" id="UP000784294">
    <property type="component" value="Unassembled WGS sequence"/>
</dbReference>
<reference evidence="1" key="1">
    <citation type="submission" date="2018-11" db="EMBL/GenBank/DDBJ databases">
        <authorList>
            <consortium name="Pathogen Informatics"/>
        </authorList>
    </citation>
    <scope>NUCLEOTIDE SEQUENCE</scope>
</reference>
<dbReference type="SUPFAM" id="SSF48726">
    <property type="entry name" value="Immunoglobulin"/>
    <property type="match status" value="1"/>
</dbReference>
<keyword evidence="2" id="KW-1185">Reference proteome</keyword>
<protein>
    <recommendedName>
        <fullName evidence="3">Ig-like domain-containing protein</fullName>
    </recommendedName>
</protein>
<proteinExistence type="predicted"/>
<evidence type="ECO:0000313" key="2">
    <source>
        <dbReference type="Proteomes" id="UP000784294"/>
    </source>
</evidence>
<comment type="caution">
    <text evidence="1">The sequence shown here is derived from an EMBL/GenBank/DDBJ whole genome shotgun (WGS) entry which is preliminary data.</text>
</comment>